<dbReference type="EMBL" id="AP021879">
    <property type="protein sequence ID" value="BBO90492.1"/>
    <property type="molecule type" value="Genomic_DNA"/>
</dbReference>
<evidence type="ECO:0000259" key="1">
    <source>
        <dbReference type="PROSITE" id="PS51192"/>
    </source>
</evidence>
<dbReference type="Gene3D" id="3.40.50.300">
    <property type="entry name" value="P-loop containing nucleotide triphosphate hydrolases"/>
    <property type="match status" value="2"/>
</dbReference>
<proteinExistence type="predicted"/>
<dbReference type="InterPro" id="IPR050742">
    <property type="entry name" value="Helicase_Restrict-Modif_Enz"/>
</dbReference>
<dbReference type="InterPro" id="IPR001650">
    <property type="entry name" value="Helicase_C-like"/>
</dbReference>
<evidence type="ECO:0000313" key="2">
    <source>
        <dbReference type="EMBL" id="BBO90492.1"/>
    </source>
</evidence>
<dbReference type="GO" id="GO:0036121">
    <property type="term" value="F:double-stranded DNA helicase activity"/>
    <property type="evidence" value="ECO:0007669"/>
    <property type="project" value="TreeGrafter"/>
</dbReference>
<evidence type="ECO:0000313" key="3">
    <source>
        <dbReference type="Proteomes" id="UP000422108"/>
    </source>
</evidence>
<keyword evidence="3" id="KW-1185">Reference proteome</keyword>
<dbReference type="Pfam" id="PF04851">
    <property type="entry name" value="ResIII"/>
    <property type="match status" value="1"/>
</dbReference>
<dbReference type="Proteomes" id="UP000422108">
    <property type="component" value="Chromosome"/>
</dbReference>
<feature type="domain" description="Helicase ATP-binding" evidence="1">
    <location>
        <begin position="20"/>
        <end position="178"/>
    </location>
</feature>
<dbReference type="GO" id="GO:0061749">
    <property type="term" value="F:forked DNA-dependent helicase activity"/>
    <property type="evidence" value="ECO:0007669"/>
    <property type="project" value="TreeGrafter"/>
</dbReference>
<dbReference type="RefSeq" id="WP_155311547.1">
    <property type="nucleotide sequence ID" value="NZ_AP021879.1"/>
</dbReference>
<dbReference type="CDD" id="cd18032">
    <property type="entry name" value="DEXHc_RE_I_III_res"/>
    <property type="match status" value="1"/>
</dbReference>
<dbReference type="InterPro" id="IPR014001">
    <property type="entry name" value="Helicase_ATP-bd"/>
</dbReference>
<dbReference type="InterPro" id="IPR027417">
    <property type="entry name" value="P-loop_NTPase"/>
</dbReference>
<dbReference type="SUPFAM" id="SSF52540">
    <property type="entry name" value="P-loop containing nucleoside triphosphate hydrolases"/>
    <property type="match status" value="1"/>
</dbReference>
<dbReference type="PROSITE" id="PS51192">
    <property type="entry name" value="HELICASE_ATP_BIND_1"/>
    <property type="match status" value="1"/>
</dbReference>
<accession>A0A5K8ACV3</accession>
<dbReference type="PANTHER" id="PTHR47396:SF1">
    <property type="entry name" value="ATP-DEPENDENT HELICASE IRC3-RELATED"/>
    <property type="match status" value="1"/>
</dbReference>
<reference evidence="2 3" key="1">
    <citation type="submission" date="2019-11" db="EMBL/GenBank/DDBJ databases">
        <title>Comparative genomics of hydrocarbon-degrading Desulfosarcina strains.</title>
        <authorList>
            <person name="Watanabe M."/>
            <person name="Kojima H."/>
            <person name="Fukui M."/>
        </authorList>
    </citation>
    <scope>NUCLEOTIDE SEQUENCE [LARGE SCALE GENOMIC DNA]</scope>
    <source>
        <strain evidence="3">oXyS1</strain>
    </source>
</reference>
<dbReference type="GO" id="GO:0016787">
    <property type="term" value="F:hydrolase activity"/>
    <property type="evidence" value="ECO:0007669"/>
    <property type="project" value="InterPro"/>
</dbReference>
<dbReference type="SMART" id="SM00487">
    <property type="entry name" value="DEXDc"/>
    <property type="match status" value="1"/>
</dbReference>
<dbReference type="InterPro" id="IPR006935">
    <property type="entry name" value="Helicase/UvrB_N"/>
</dbReference>
<gene>
    <name evidence="2" type="ORF">DSCOOX_36720</name>
</gene>
<protein>
    <recommendedName>
        <fullName evidence="1">Helicase ATP-binding domain-containing protein</fullName>
    </recommendedName>
</protein>
<dbReference type="AlphaFoldDB" id="A0A5K8ACV3"/>
<dbReference type="Pfam" id="PF00271">
    <property type="entry name" value="Helicase_C"/>
    <property type="match status" value="1"/>
</dbReference>
<dbReference type="PANTHER" id="PTHR47396">
    <property type="entry name" value="TYPE I RESTRICTION ENZYME ECOKI R PROTEIN"/>
    <property type="match status" value="1"/>
</dbReference>
<dbReference type="GO" id="GO:0000403">
    <property type="term" value="F:Y-form DNA binding"/>
    <property type="evidence" value="ECO:0007669"/>
    <property type="project" value="TreeGrafter"/>
</dbReference>
<dbReference type="SMART" id="SM00490">
    <property type="entry name" value="HELICc"/>
    <property type="match status" value="1"/>
</dbReference>
<dbReference type="GO" id="GO:0005524">
    <property type="term" value="F:ATP binding"/>
    <property type="evidence" value="ECO:0007669"/>
    <property type="project" value="InterPro"/>
</dbReference>
<name>A0A5K8ACV3_9BACT</name>
<sequence length="571" mass="63270">MRPFRLRPYQKKAVAAVVSRYQEQNQRRMLLYLPTGAGKTVIATHIIKALRASKAFGKVLFVAHRREIIDQTARTIRRHLPGLGVQIEQGKRTVKAQGAITLASVQSLVRRKEKYDPKDYALIICDECHRALASSWGEVIDYFHTQADQETLLLGMTATPQRTDGKSALDIFGRTAFEISRADLEDLGYLVPMRYFTIRGNLNLDKVRMSAGDFQVGALSRVMNTAANRALTLKAWMEQGGGKKTIAFCAGVDHALDLASDFSALGIRAEKIDGKSKNRSDILKRFTDGNIQVLTNYGVLTEGFDDPSVECILMARPTTSPLVYTQCVGRGLRTSPGKHACIVIDIVDRSAHPLQYGATQMAGLSKGWRSRGADPFRQARSFAGIKVTSPDAFLRLRDAATMEKVQSILMSLPPEVVTAGLDGEPVLHYDAREGECTANQARTSTRDILKQAGAIGARLHVDETTLRITFRSPETENERFAYLKWHIQRVACRTVIFEPPKRKGGAVRPRSLLRSMLPDGCQIRNLSADAQNDTISASIAGLTPDEIQNIQADFEAEYGMRLDLKGQMSLF</sequence>
<organism evidence="2 3">
    <name type="scientific">Desulfosarcina ovata subsp. ovata</name>
    <dbReference type="NCBI Taxonomy" id="2752305"/>
    <lineage>
        <taxon>Bacteria</taxon>
        <taxon>Pseudomonadati</taxon>
        <taxon>Thermodesulfobacteriota</taxon>
        <taxon>Desulfobacteria</taxon>
        <taxon>Desulfobacterales</taxon>
        <taxon>Desulfosarcinaceae</taxon>
        <taxon>Desulfosarcina</taxon>
    </lineage>
</organism>